<dbReference type="InterPro" id="IPR029044">
    <property type="entry name" value="Nucleotide-diphossugar_trans"/>
</dbReference>
<dbReference type="GO" id="GO:0006487">
    <property type="term" value="P:protein N-linked glycosylation"/>
    <property type="evidence" value="ECO:0007669"/>
    <property type="project" value="TreeGrafter"/>
</dbReference>
<evidence type="ECO:0000256" key="2">
    <source>
        <dbReference type="ARBA" id="ARBA00022475"/>
    </source>
</evidence>
<dbReference type="CDD" id="cd04179">
    <property type="entry name" value="DPM_DPG-synthase_like"/>
    <property type="match status" value="1"/>
</dbReference>
<organism evidence="8 9">
    <name type="scientific">Azospirillum doebereinerae</name>
    <dbReference type="NCBI Taxonomy" id="92933"/>
    <lineage>
        <taxon>Bacteria</taxon>
        <taxon>Pseudomonadati</taxon>
        <taxon>Pseudomonadota</taxon>
        <taxon>Alphaproteobacteria</taxon>
        <taxon>Rhodospirillales</taxon>
        <taxon>Azospirillaceae</taxon>
        <taxon>Azospirillum</taxon>
    </lineage>
</organism>
<dbReference type="PANTHER" id="PTHR10859:SF91">
    <property type="entry name" value="DOLICHYL-PHOSPHATE BETA-GLUCOSYLTRANSFERASE"/>
    <property type="match status" value="1"/>
</dbReference>
<evidence type="ECO:0000313" key="9">
    <source>
        <dbReference type="Proteomes" id="UP000280346"/>
    </source>
</evidence>
<name>A0A433JFF0_9PROT</name>
<evidence type="ECO:0000256" key="5">
    <source>
        <dbReference type="ARBA" id="ARBA00023136"/>
    </source>
</evidence>
<evidence type="ECO:0000313" key="8">
    <source>
        <dbReference type="EMBL" id="RUQ75885.1"/>
    </source>
</evidence>
<dbReference type="GO" id="GO:0009247">
    <property type="term" value="P:glycolipid biosynthetic process"/>
    <property type="evidence" value="ECO:0007669"/>
    <property type="project" value="UniProtKB-ARBA"/>
</dbReference>
<comment type="caution">
    <text evidence="8">The sequence shown here is derived from an EMBL/GenBank/DDBJ whole genome shotgun (WGS) entry which is preliminary data.</text>
</comment>
<evidence type="ECO:0000256" key="1">
    <source>
        <dbReference type="ARBA" id="ARBA00004533"/>
    </source>
</evidence>
<gene>
    <name evidence="8" type="ORF">EJ913_01870</name>
</gene>
<dbReference type="PANTHER" id="PTHR10859">
    <property type="entry name" value="GLYCOSYL TRANSFERASE"/>
    <property type="match status" value="1"/>
</dbReference>
<dbReference type="Pfam" id="PF00535">
    <property type="entry name" value="Glycos_transf_2"/>
    <property type="match status" value="1"/>
</dbReference>
<evidence type="ECO:0000256" key="3">
    <source>
        <dbReference type="ARBA" id="ARBA00022519"/>
    </source>
</evidence>
<sequence>MPAFFLHHIRAPTPEFARSRRFSGALTLRGGCATTGCPPSGGVERRSRSGVSMTFKPCAVVPSRNHHTVLGAILATLRGHGLPVIVVDDGSDEPSQSAIAAFHDPGNGVQVLRRTTNGGKGAAVVAGLRLAAAQGYSHAVQVDADGQHDLDALDSLLDTARAHPEALISGRPVYDQSVPRARRIGRWLTHVWVWVETLSLRIADSMCGFRVYPVAATLDVADRERIGRRMDFDTEIMVRLFWRGVPTLHVPVKVAYPTGNTSNFRMLRDNWLLTVMHTRLCLTLLLRLPSILRNRPPALAREGSGHWAALGERGAYLGMQLAKLIYAVFGRPGCMALLGVVVTYFYLSDSKGRRSSLDYLARVNARSGRPPPRWRDGLRHYMSFADKALNVFIAWSAPERIGPITVEGDEDLDRLAAEGKGVLLIVSHLGNAELSRARLADQFRKNINVLLHTRHAVHYNRLLRSVRPDVADHTIQVTEIGPETAIALKDRIERGEWIAIAGDRTPVGGQGRTSRVPFLGEDAPFSHGPYVLAALMGCPVYLMFCLREGDGHRVSFEKFADRVELPRRNKDQALTELASRYAARFEHHCLKAPLQWFNFFDFWAPSGPEKP</sequence>
<keyword evidence="4 8" id="KW-0808">Transferase</keyword>
<keyword evidence="2" id="KW-1003">Cell membrane</keyword>
<dbReference type="GO" id="GO:0016746">
    <property type="term" value="F:acyltransferase activity"/>
    <property type="evidence" value="ECO:0007669"/>
    <property type="project" value="UniProtKB-KW"/>
</dbReference>
<dbReference type="OrthoDB" id="9808633at2"/>
<protein>
    <submittedName>
        <fullName evidence="8">Glycosyltransferase family 2 protein</fullName>
    </submittedName>
</protein>
<reference evidence="8 9" key="1">
    <citation type="submission" date="2018-12" db="EMBL/GenBank/DDBJ databases">
        <authorList>
            <person name="Yang Y."/>
        </authorList>
    </citation>
    <scope>NUCLEOTIDE SEQUENCE [LARGE SCALE GENOMIC DNA]</scope>
    <source>
        <strain evidence="8 9">GSF71</strain>
    </source>
</reference>
<evidence type="ECO:0000256" key="6">
    <source>
        <dbReference type="ARBA" id="ARBA00023315"/>
    </source>
</evidence>
<keyword evidence="9" id="KW-1185">Reference proteome</keyword>
<dbReference type="SUPFAM" id="SSF53448">
    <property type="entry name" value="Nucleotide-diphospho-sugar transferases"/>
    <property type="match status" value="1"/>
</dbReference>
<dbReference type="InterPro" id="IPR001173">
    <property type="entry name" value="Glyco_trans_2-like"/>
</dbReference>
<evidence type="ECO:0000259" key="7">
    <source>
        <dbReference type="Pfam" id="PF00535"/>
    </source>
</evidence>
<dbReference type="Proteomes" id="UP000280346">
    <property type="component" value="Unassembled WGS sequence"/>
</dbReference>
<comment type="subcellular location">
    <subcellularLocation>
        <location evidence="1">Cell inner membrane</location>
    </subcellularLocation>
</comment>
<dbReference type="CDD" id="cd07984">
    <property type="entry name" value="LPLAT_LABLAT-like"/>
    <property type="match status" value="1"/>
</dbReference>
<dbReference type="Gene3D" id="3.90.550.10">
    <property type="entry name" value="Spore Coat Polysaccharide Biosynthesis Protein SpsA, Chain A"/>
    <property type="match status" value="1"/>
</dbReference>
<dbReference type="GO" id="GO:0005886">
    <property type="term" value="C:plasma membrane"/>
    <property type="evidence" value="ECO:0007669"/>
    <property type="project" value="UniProtKB-SubCell"/>
</dbReference>
<feature type="domain" description="Glycosyltransferase 2-like" evidence="7">
    <location>
        <begin position="59"/>
        <end position="183"/>
    </location>
</feature>
<dbReference type="EMBL" id="RZIJ01000001">
    <property type="protein sequence ID" value="RUQ75885.1"/>
    <property type="molecule type" value="Genomic_DNA"/>
</dbReference>
<keyword evidence="3" id="KW-0997">Cell inner membrane</keyword>
<dbReference type="InterPro" id="IPR004960">
    <property type="entry name" value="LipA_acyltrans"/>
</dbReference>
<proteinExistence type="predicted"/>
<dbReference type="Pfam" id="PF03279">
    <property type="entry name" value="Lip_A_acyltrans"/>
    <property type="match status" value="1"/>
</dbReference>
<keyword evidence="5" id="KW-0472">Membrane</keyword>
<dbReference type="AlphaFoldDB" id="A0A433JFF0"/>
<keyword evidence="6" id="KW-0012">Acyltransferase</keyword>
<accession>A0A433JFF0</accession>
<evidence type="ECO:0000256" key="4">
    <source>
        <dbReference type="ARBA" id="ARBA00022679"/>
    </source>
</evidence>